<evidence type="ECO:0000313" key="2">
    <source>
        <dbReference type="EMBL" id="WIT11134.1"/>
    </source>
</evidence>
<proteinExistence type="predicted"/>
<evidence type="ECO:0000256" key="1">
    <source>
        <dbReference type="SAM" id="MobiDB-lite"/>
    </source>
</evidence>
<organism evidence="2 3">
    <name type="scientific">Paucibacter sediminis</name>
    <dbReference type="NCBI Taxonomy" id="3019553"/>
    <lineage>
        <taxon>Bacteria</taxon>
        <taxon>Pseudomonadati</taxon>
        <taxon>Pseudomonadota</taxon>
        <taxon>Betaproteobacteria</taxon>
        <taxon>Burkholderiales</taxon>
        <taxon>Sphaerotilaceae</taxon>
        <taxon>Roseateles</taxon>
    </lineage>
</organism>
<dbReference type="Proteomes" id="UP001177769">
    <property type="component" value="Chromosome"/>
</dbReference>
<accession>A0AA95SV43</accession>
<keyword evidence="3" id="KW-1185">Reference proteome</keyword>
<reference evidence="2" key="1">
    <citation type="submission" date="2023-01" db="EMBL/GenBank/DDBJ databases">
        <title>Whole genome sequence of Paucibacter sp. S2-9 isolated from pond sediment.</title>
        <authorList>
            <person name="Jung J.Y."/>
        </authorList>
    </citation>
    <scope>NUCLEOTIDE SEQUENCE</scope>
    <source>
        <strain evidence="2">S2-9</strain>
    </source>
</reference>
<feature type="region of interest" description="Disordered" evidence="1">
    <location>
        <begin position="1"/>
        <end position="25"/>
    </location>
</feature>
<sequence length="102" mass="11239">MKPKQPRQAGQPRSATRVEQREDDLILDRPDGYYWQAEPDGPAFGPFESYELARADRHAGEESLAPGETLPEVEDEIGMAAWIDPETGAPAEGQSPPHLSEP</sequence>
<evidence type="ECO:0000313" key="3">
    <source>
        <dbReference type="Proteomes" id="UP001177769"/>
    </source>
</evidence>
<dbReference type="RefSeq" id="WP_285232213.1">
    <property type="nucleotide sequence ID" value="NZ_CP116346.1"/>
</dbReference>
<dbReference type="EMBL" id="CP116346">
    <property type="protein sequence ID" value="WIT11134.1"/>
    <property type="molecule type" value="Genomic_DNA"/>
</dbReference>
<protein>
    <submittedName>
        <fullName evidence="2">Uncharacterized protein</fullName>
    </submittedName>
</protein>
<name>A0AA95SV43_9BURK</name>
<dbReference type="AlphaFoldDB" id="A0AA95SV43"/>
<dbReference type="KEGG" id="pais:PFX98_19850"/>
<feature type="compositionally biased region" description="Basic and acidic residues" evidence="1">
    <location>
        <begin position="16"/>
        <end position="25"/>
    </location>
</feature>
<gene>
    <name evidence="2" type="ORF">PFX98_19850</name>
</gene>